<gene>
    <name evidence="2" type="ORF">CEPIT_LOCUS43626</name>
</gene>
<feature type="compositionally biased region" description="Low complexity" evidence="1">
    <location>
        <begin position="112"/>
        <end position="129"/>
    </location>
</feature>
<protein>
    <submittedName>
        <fullName evidence="2">Uncharacterized protein</fullName>
    </submittedName>
</protein>
<dbReference type="InterPro" id="IPR004252">
    <property type="entry name" value="Probable_transposase_24"/>
</dbReference>
<feature type="compositionally biased region" description="Polar residues" evidence="1">
    <location>
        <begin position="209"/>
        <end position="227"/>
    </location>
</feature>
<feature type="region of interest" description="Disordered" evidence="1">
    <location>
        <begin position="97"/>
        <end position="268"/>
    </location>
</feature>
<dbReference type="AlphaFoldDB" id="A0AAV0GH82"/>
<feature type="compositionally biased region" description="Polar residues" evidence="1">
    <location>
        <begin position="175"/>
        <end position="191"/>
    </location>
</feature>
<organism evidence="2 3">
    <name type="scientific">Cuscuta epithymum</name>
    <dbReference type="NCBI Taxonomy" id="186058"/>
    <lineage>
        <taxon>Eukaryota</taxon>
        <taxon>Viridiplantae</taxon>
        <taxon>Streptophyta</taxon>
        <taxon>Embryophyta</taxon>
        <taxon>Tracheophyta</taxon>
        <taxon>Spermatophyta</taxon>
        <taxon>Magnoliopsida</taxon>
        <taxon>eudicotyledons</taxon>
        <taxon>Gunneridae</taxon>
        <taxon>Pentapetalae</taxon>
        <taxon>asterids</taxon>
        <taxon>lamiids</taxon>
        <taxon>Solanales</taxon>
        <taxon>Convolvulaceae</taxon>
        <taxon>Cuscuteae</taxon>
        <taxon>Cuscuta</taxon>
        <taxon>Cuscuta subgen. Cuscuta</taxon>
    </lineage>
</organism>
<feature type="compositionally biased region" description="Low complexity" evidence="1">
    <location>
        <begin position="136"/>
        <end position="146"/>
    </location>
</feature>
<evidence type="ECO:0000313" key="3">
    <source>
        <dbReference type="Proteomes" id="UP001152523"/>
    </source>
</evidence>
<evidence type="ECO:0000313" key="2">
    <source>
        <dbReference type="EMBL" id="CAH9147292.1"/>
    </source>
</evidence>
<feature type="compositionally biased region" description="Polar residues" evidence="1">
    <location>
        <begin position="156"/>
        <end position="168"/>
    </location>
</feature>
<dbReference type="EMBL" id="CAMAPF010001126">
    <property type="protein sequence ID" value="CAH9147292.1"/>
    <property type="molecule type" value="Genomic_DNA"/>
</dbReference>
<dbReference type="Proteomes" id="UP001152523">
    <property type="component" value="Unassembled WGS sequence"/>
</dbReference>
<reference evidence="2" key="1">
    <citation type="submission" date="2022-07" db="EMBL/GenBank/DDBJ databases">
        <authorList>
            <person name="Macas J."/>
            <person name="Novak P."/>
            <person name="Neumann P."/>
        </authorList>
    </citation>
    <scope>NUCLEOTIDE SEQUENCE</scope>
</reference>
<proteinExistence type="predicted"/>
<evidence type="ECO:0000256" key="1">
    <source>
        <dbReference type="SAM" id="MobiDB-lite"/>
    </source>
</evidence>
<dbReference type="Pfam" id="PF03004">
    <property type="entry name" value="Transposase_24"/>
    <property type="match status" value="1"/>
</dbReference>
<keyword evidence="3" id="KW-1185">Reference proteome</keyword>
<comment type="caution">
    <text evidence="2">The sequence shown here is derived from an EMBL/GenBank/DDBJ whole genome shotgun (WGS) entry which is preliminary data.</text>
</comment>
<feature type="compositionally biased region" description="Polar residues" evidence="1">
    <location>
        <begin position="234"/>
        <end position="247"/>
    </location>
</feature>
<accession>A0AAV0GH82</accession>
<name>A0AAV0GH82_9ASTE</name>
<sequence>MLHRCVTDMLCRCSVAEFSDESILDNNFWLLFVAEMSSQNNGGITLSLNSVTELNILNYTHQPKSLCTNISSTTFFVYELSSICHVHTRENMIPIRGQGVTGMNKKADRFSQETSSGSSGRSTSSAPSTLPRRNTTLHSTLSPTHSRPSLPFTIPGRNSTPYSTPSLSHSKKHQPLSSKGGNITPQAGQTRQSSQPPPSQYHLPRVPSPNITAVTKRQPTISPTQGPNKDPTLLFNQDSPSTTTSSNELEDSDPTTHSNGEDELGEWNPDAYKDLEWGEEPLDHFRSLAIAKFERPNVGLNASKVLVNIVSNKTSLRFQTIASRQIRYNLHPAGQQWKWVPQKTKDLYWDQFQDLVNWDISKFKGKDIRKGYENYLKQRAYSNIMSKIRERRPLTVNDFTWGVVEEFRGSATFQRLSESGKKNRIAGGDRCKQYGGSRSAADLAEQESSVSGEEVNPLKICVTYHPRKRKNGEVIDYGSQSEVMEAIFELSDEFNENIQQAKQSETENGGSNTASKAVVAELNSKYLEIAGGKNKKVFGLGKYAKAFLQKLESKYQKASASSQRAHEFCVYWDEHMRKWLSSQGEECPPVMPLVDESLLDEDPCSQPKAFEQTWLPFLKTLGMDAPSFFQFTPSSSPHSQST</sequence>